<dbReference type="AlphaFoldDB" id="A0A8J8GDP6"/>
<dbReference type="Pfam" id="PF13162">
    <property type="entry name" value="DUF3997"/>
    <property type="match status" value="1"/>
</dbReference>
<dbReference type="EMBL" id="JABTTE010000006">
    <property type="protein sequence ID" value="NSL51477.1"/>
    <property type="molecule type" value="Genomic_DNA"/>
</dbReference>
<name>A0A8J8GDP6_9BACI</name>
<reference evidence="1" key="1">
    <citation type="submission" date="2020-06" db="EMBL/GenBank/DDBJ databases">
        <title>A novel thermopfilic bacterium from Erzurum, Turkey.</title>
        <authorList>
            <person name="Adiguzel A."/>
            <person name="Ay H."/>
            <person name="Baltaci M.O."/>
        </authorList>
    </citation>
    <scope>NUCLEOTIDE SEQUENCE</scope>
    <source>
        <strain evidence="1">P2</strain>
    </source>
</reference>
<protein>
    <submittedName>
        <fullName evidence="1">DUF3997 domain-containing protein</fullName>
    </submittedName>
</protein>
<sequence>MVDFVIELPGGYSIIKMSGHEVKISPRINDVVFEEPTIPPKVIEVAWNDEHIISKQLNLVEDPKSNNGYKIPDEKHLFIGSLSLNRIKFLVPSSYSCILYLNVC</sequence>
<accession>A0A8J8GDP6</accession>
<dbReference type="InterPro" id="IPR025059">
    <property type="entry name" value="DUF3997"/>
</dbReference>
<dbReference type="RefSeq" id="WP_173730677.1">
    <property type="nucleotide sequence ID" value="NZ_JABTTE010000006.1"/>
</dbReference>
<proteinExistence type="predicted"/>
<evidence type="ECO:0000313" key="1">
    <source>
        <dbReference type="EMBL" id="NSL51477.1"/>
    </source>
</evidence>
<dbReference type="Proteomes" id="UP000625804">
    <property type="component" value="Unassembled WGS sequence"/>
</dbReference>
<keyword evidence="2" id="KW-1185">Reference proteome</keyword>
<organism evidence="1 2">
    <name type="scientific">Calidifontibacillus erzurumensis</name>
    <dbReference type="NCBI Taxonomy" id="2741433"/>
    <lineage>
        <taxon>Bacteria</taxon>
        <taxon>Bacillati</taxon>
        <taxon>Bacillota</taxon>
        <taxon>Bacilli</taxon>
        <taxon>Bacillales</taxon>
        <taxon>Bacillaceae</taxon>
        <taxon>Calidifontibacillus/Schinkia group</taxon>
        <taxon>Calidifontibacillus</taxon>
    </lineage>
</organism>
<gene>
    <name evidence="1" type="ORF">HR057_06800</name>
</gene>
<comment type="caution">
    <text evidence="1">The sequence shown here is derived from an EMBL/GenBank/DDBJ whole genome shotgun (WGS) entry which is preliminary data.</text>
</comment>
<evidence type="ECO:0000313" key="2">
    <source>
        <dbReference type="Proteomes" id="UP000625804"/>
    </source>
</evidence>